<sequence length="501" mass="58473">MADEIMTTEEQELFQLSNGRYIMDKDLSRKMFYIKEAKPERSHQISGTGYSWDESGMAELFSECYQNDTRFCPEAKCWYTYSKGAWRKDIGSLLVAEKIKEFCRLMALYCGEIDNEDRRREYMKFIVKMGDRRFRDRLMKDAASVMPITAEEFDANPFLINCLNGTYDMEKMEFREHDWRDFLTMQTNFDYTLQDSRCERWERFITEVTCNDPDKAEYLQKALGYSMLGMANEECMFILHGKTTRNGKSTMLSAIHHLLGDYASVSPVSIICKSDRSKNAEAANPMLASLKGKRFVTMAESNQYGKLDEETIKQLTGGEEIKARNLYEATTTFLPQFTLWLSCNDLPSVNDKSLFASDRVRVVEFNRHFTEDEQDKNLKSEFQTQAAMRGIFTWLLEGYFKYKRFGLKMSPAMRQVVKQYEKDNDLVLQFLEERCEKAGGAYTRAKTLYDAYKIWCKSNGYFVCSAKRFNADMEAHPEWHGGKTVYSGYPTYRDIRMKGTV</sequence>
<dbReference type="InterPro" id="IPR045455">
    <property type="entry name" value="NrS-1_pol-like_helicase"/>
</dbReference>
<evidence type="ECO:0000313" key="7">
    <source>
        <dbReference type="Proteomes" id="UP000434475"/>
    </source>
</evidence>
<dbReference type="PROSITE" id="PS51206">
    <property type="entry name" value="SF3_HELICASE_1"/>
    <property type="match status" value="1"/>
</dbReference>
<dbReference type="InterPro" id="IPR006500">
    <property type="entry name" value="Helicase_put_C_phage/plasmid"/>
</dbReference>
<keyword evidence="2" id="KW-0378">Hydrolase</keyword>
<evidence type="ECO:0000313" key="6">
    <source>
        <dbReference type="EMBL" id="MSB18859.1"/>
    </source>
</evidence>
<dbReference type="InterPro" id="IPR014015">
    <property type="entry name" value="Helicase_SF3_DNA-vir"/>
</dbReference>
<evidence type="ECO:0000256" key="4">
    <source>
        <dbReference type="ARBA" id="ARBA00022840"/>
    </source>
</evidence>
<dbReference type="GO" id="GO:0004386">
    <property type="term" value="F:helicase activity"/>
    <property type="evidence" value="ECO:0007669"/>
    <property type="project" value="UniProtKB-KW"/>
</dbReference>
<keyword evidence="1" id="KW-0547">Nucleotide-binding</keyword>
<name>A0A6I2QYW5_FLAPL</name>
<dbReference type="EMBL" id="WKPR01000004">
    <property type="protein sequence ID" value="MSB18859.1"/>
    <property type="molecule type" value="Genomic_DNA"/>
</dbReference>
<evidence type="ECO:0000256" key="2">
    <source>
        <dbReference type="ARBA" id="ARBA00022801"/>
    </source>
</evidence>
<keyword evidence="3" id="KW-0347">Helicase</keyword>
<evidence type="ECO:0000256" key="3">
    <source>
        <dbReference type="ARBA" id="ARBA00022806"/>
    </source>
</evidence>
<dbReference type="Pfam" id="PF19263">
    <property type="entry name" value="DUF5906"/>
    <property type="match status" value="1"/>
</dbReference>
<dbReference type="InterPro" id="IPR051620">
    <property type="entry name" value="ORF904-like_C"/>
</dbReference>
<evidence type="ECO:0000256" key="1">
    <source>
        <dbReference type="ARBA" id="ARBA00022741"/>
    </source>
</evidence>
<dbReference type="PANTHER" id="PTHR35372">
    <property type="entry name" value="ATP BINDING PROTEIN-RELATED"/>
    <property type="match status" value="1"/>
</dbReference>
<reference evidence="6 7" key="1">
    <citation type="journal article" date="2019" name="Nat. Med.">
        <title>A library of human gut bacterial isolates paired with longitudinal multiomics data enables mechanistic microbiome research.</title>
        <authorList>
            <person name="Poyet M."/>
            <person name="Groussin M."/>
            <person name="Gibbons S.M."/>
            <person name="Avila-Pacheco J."/>
            <person name="Jiang X."/>
            <person name="Kearney S.M."/>
            <person name="Perrotta A.R."/>
            <person name="Berdy B."/>
            <person name="Zhao S."/>
            <person name="Lieberman T.D."/>
            <person name="Swanson P.K."/>
            <person name="Smith M."/>
            <person name="Roesemann S."/>
            <person name="Alexander J.E."/>
            <person name="Rich S.A."/>
            <person name="Livny J."/>
            <person name="Vlamakis H."/>
            <person name="Clish C."/>
            <person name="Bullock K."/>
            <person name="Deik A."/>
            <person name="Scott J."/>
            <person name="Pierce K.A."/>
            <person name="Xavier R.J."/>
            <person name="Alm E.J."/>
        </authorList>
    </citation>
    <scope>NUCLEOTIDE SEQUENCE [LARGE SCALE GENOMIC DNA]</scope>
    <source>
        <strain evidence="6 7">BIOML-A2</strain>
    </source>
</reference>
<evidence type="ECO:0000259" key="5">
    <source>
        <dbReference type="PROSITE" id="PS51206"/>
    </source>
</evidence>
<dbReference type="Proteomes" id="UP000434475">
    <property type="component" value="Unassembled WGS sequence"/>
</dbReference>
<comment type="caution">
    <text evidence="6">The sequence shown here is derived from an EMBL/GenBank/DDBJ whole genome shotgun (WGS) entry which is preliminary data.</text>
</comment>
<dbReference type="SUPFAM" id="SSF52540">
    <property type="entry name" value="P-loop containing nucleoside triphosphate hydrolases"/>
    <property type="match status" value="1"/>
</dbReference>
<dbReference type="GO" id="GO:0005524">
    <property type="term" value="F:ATP binding"/>
    <property type="evidence" value="ECO:0007669"/>
    <property type="project" value="UniProtKB-KW"/>
</dbReference>
<protein>
    <submittedName>
        <fullName evidence="6">DNA primase</fullName>
    </submittedName>
</protein>
<dbReference type="NCBIfam" id="TIGR01613">
    <property type="entry name" value="primase_Cterm"/>
    <property type="match status" value="1"/>
</dbReference>
<dbReference type="SMART" id="SM00885">
    <property type="entry name" value="D5_N"/>
    <property type="match status" value="1"/>
</dbReference>
<dbReference type="Gene3D" id="3.40.50.300">
    <property type="entry name" value="P-loop containing nucleotide triphosphate hydrolases"/>
    <property type="match status" value="1"/>
</dbReference>
<keyword evidence="4" id="KW-0067">ATP-binding</keyword>
<dbReference type="Pfam" id="PF08706">
    <property type="entry name" value="D5_N"/>
    <property type="match status" value="1"/>
</dbReference>
<dbReference type="AlphaFoldDB" id="A0A6I2QYW5"/>
<dbReference type="InterPro" id="IPR027417">
    <property type="entry name" value="P-loop_NTPase"/>
</dbReference>
<dbReference type="PANTHER" id="PTHR35372:SF2">
    <property type="entry name" value="SF3 HELICASE DOMAIN-CONTAINING PROTEIN"/>
    <property type="match status" value="1"/>
</dbReference>
<dbReference type="InterPro" id="IPR004968">
    <property type="entry name" value="DNA_primase/NTPase_C"/>
</dbReference>
<dbReference type="Pfam" id="PF03288">
    <property type="entry name" value="Pox_D5"/>
    <property type="match status" value="1"/>
</dbReference>
<feature type="domain" description="SF3 helicase" evidence="5">
    <location>
        <begin position="214"/>
        <end position="378"/>
    </location>
</feature>
<dbReference type="InterPro" id="IPR014818">
    <property type="entry name" value="Phage/plasmid_primase_P4_C"/>
</dbReference>
<proteinExistence type="predicted"/>
<gene>
    <name evidence="6" type="ORF">GKE97_04925</name>
</gene>
<dbReference type="GO" id="GO:0016787">
    <property type="term" value="F:hydrolase activity"/>
    <property type="evidence" value="ECO:0007669"/>
    <property type="project" value="UniProtKB-KW"/>
</dbReference>
<dbReference type="RefSeq" id="WP_172697304.1">
    <property type="nucleotide sequence ID" value="NZ_JADPCY010000028.1"/>
</dbReference>
<accession>A0A6I2QYW5</accession>
<organism evidence="6 7">
    <name type="scientific">Flavonifractor plautii</name>
    <name type="common">Fusobacterium plautii</name>
    <dbReference type="NCBI Taxonomy" id="292800"/>
    <lineage>
        <taxon>Bacteria</taxon>
        <taxon>Bacillati</taxon>
        <taxon>Bacillota</taxon>
        <taxon>Clostridia</taxon>
        <taxon>Eubacteriales</taxon>
        <taxon>Oscillospiraceae</taxon>
        <taxon>Flavonifractor</taxon>
    </lineage>
</organism>